<accession>A0A4Z0QAV4</accession>
<gene>
    <name evidence="3" type="ORF">E5K02_17095</name>
</gene>
<evidence type="ECO:0000313" key="3">
    <source>
        <dbReference type="EMBL" id="TGE26509.1"/>
    </source>
</evidence>
<feature type="compositionally biased region" description="Low complexity" evidence="1">
    <location>
        <begin position="264"/>
        <end position="301"/>
    </location>
</feature>
<dbReference type="AlphaFoldDB" id="A0A4Z0QAV4"/>
<protein>
    <submittedName>
        <fullName evidence="3">Uncharacterized protein</fullName>
    </submittedName>
</protein>
<feature type="compositionally biased region" description="Polar residues" evidence="1">
    <location>
        <begin position="354"/>
        <end position="364"/>
    </location>
</feature>
<reference evidence="3 4" key="1">
    <citation type="submission" date="2019-04" db="EMBL/GenBank/DDBJ databases">
        <authorList>
            <person name="Feng G."/>
            <person name="Zhang J."/>
            <person name="Zhu H."/>
        </authorList>
    </citation>
    <scope>NUCLEOTIDE SEQUENCE [LARGE SCALE GENOMIC DNA]</scope>
    <source>
        <strain evidence="3 4">9PBR-1</strain>
    </source>
</reference>
<dbReference type="EMBL" id="SRMB01000003">
    <property type="protein sequence ID" value="TGE26509.1"/>
    <property type="molecule type" value="Genomic_DNA"/>
</dbReference>
<evidence type="ECO:0000256" key="1">
    <source>
        <dbReference type="SAM" id="MobiDB-lite"/>
    </source>
</evidence>
<feature type="compositionally biased region" description="Low complexity" evidence="1">
    <location>
        <begin position="231"/>
        <end position="245"/>
    </location>
</feature>
<dbReference type="OrthoDB" id="878334at2"/>
<feature type="signal peptide" evidence="2">
    <location>
        <begin position="1"/>
        <end position="21"/>
    </location>
</feature>
<feature type="compositionally biased region" description="Basic and acidic residues" evidence="1">
    <location>
        <begin position="368"/>
        <end position="378"/>
    </location>
</feature>
<organism evidence="3 4">
    <name type="scientific">Hymenobacter metallicola</name>
    <dbReference type="NCBI Taxonomy" id="2563114"/>
    <lineage>
        <taxon>Bacteria</taxon>
        <taxon>Pseudomonadati</taxon>
        <taxon>Bacteroidota</taxon>
        <taxon>Cytophagia</taxon>
        <taxon>Cytophagales</taxon>
        <taxon>Hymenobacteraceae</taxon>
        <taxon>Hymenobacter</taxon>
    </lineage>
</organism>
<feature type="chain" id="PRO_5021357098" evidence="2">
    <location>
        <begin position="22"/>
        <end position="456"/>
    </location>
</feature>
<keyword evidence="4" id="KW-1185">Reference proteome</keyword>
<name>A0A4Z0QAV4_9BACT</name>
<evidence type="ECO:0000256" key="2">
    <source>
        <dbReference type="SAM" id="SignalP"/>
    </source>
</evidence>
<proteinExistence type="predicted"/>
<comment type="caution">
    <text evidence="3">The sequence shown here is derived from an EMBL/GenBank/DDBJ whole genome shotgun (WGS) entry which is preliminary data.</text>
</comment>
<feature type="compositionally biased region" description="Low complexity" evidence="1">
    <location>
        <begin position="71"/>
        <end position="88"/>
    </location>
</feature>
<feature type="compositionally biased region" description="Gly residues" evidence="1">
    <location>
        <begin position="439"/>
        <end position="456"/>
    </location>
</feature>
<dbReference type="PROSITE" id="PS51257">
    <property type="entry name" value="PROKAR_LIPOPROTEIN"/>
    <property type="match status" value="1"/>
</dbReference>
<sequence>MKSILNTVLPAMALLTLGGCASTSALTSTESDGVYYSSKDRTTYNEPARSTAAVQSEASEATAPDAEANPDYTSSSKSSSSSQSGGSEYYDDDYSYSARIRRFHQPVYRSFGYGYNDFIYSDPFWYGGSAYSYYGGYSPYGWGPGYYGSFYDPFYGPYYGGSAVVINIGFGRPYYNPWRYGYGYGGYGRGYYDGYRNGLYSGYGGGYYGGTVGGTVRNVRYGNRTGRSAEAVSANRSAGSGAGRSRSGREGGIVAPVDNVSNATGISPGTGSSTTNPTWNGRGRSQAGSAGTTGSGSVPTSRDGVAGEQPVRKSAIFENEGGSRVTPRGQDAAGQSGTTESNGRRWRVVENANDGGSRQQSTAPSFAEQRRARLREMTSEQQNSGGQNGGGQVEQPVRRQRVYDAPQQSPQRSYEAPQRSYEAPTRSYSEPSRSSSPSNGGGGGGGRSGGGRGRGE</sequence>
<keyword evidence="2" id="KW-0732">Signal</keyword>
<feature type="region of interest" description="Disordered" evidence="1">
    <location>
        <begin position="46"/>
        <end position="89"/>
    </location>
</feature>
<feature type="region of interest" description="Disordered" evidence="1">
    <location>
        <begin position="226"/>
        <end position="456"/>
    </location>
</feature>
<evidence type="ECO:0000313" key="4">
    <source>
        <dbReference type="Proteomes" id="UP000298471"/>
    </source>
</evidence>
<feature type="compositionally biased region" description="Low complexity" evidence="1">
    <location>
        <begin position="426"/>
        <end position="438"/>
    </location>
</feature>
<dbReference type="Proteomes" id="UP000298471">
    <property type="component" value="Unassembled WGS sequence"/>
</dbReference>
<dbReference type="RefSeq" id="WP_135396418.1">
    <property type="nucleotide sequence ID" value="NZ_SRMB01000003.1"/>
</dbReference>